<proteinExistence type="predicted"/>
<name>A0A9D4BUP2_DREPO</name>
<comment type="caution">
    <text evidence="1">The sequence shown here is derived from an EMBL/GenBank/DDBJ whole genome shotgun (WGS) entry which is preliminary data.</text>
</comment>
<gene>
    <name evidence="1" type="ORF">DPMN_066041</name>
</gene>
<dbReference type="EMBL" id="JAIWYP010000014">
    <property type="protein sequence ID" value="KAH3706653.1"/>
    <property type="molecule type" value="Genomic_DNA"/>
</dbReference>
<dbReference type="AlphaFoldDB" id="A0A9D4BUP2"/>
<reference evidence="1" key="2">
    <citation type="submission" date="2020-11" db="EMBL/GenBank/DDBJ databases">
        <authorList>
            <person name="McCartney M.A."/>
            <person name="Auch B."/>
            <person name="Kono T."/>
            <person name="Mallez S."/>
            <person name="Becker A."/>
            <person name="Gohl D.M."/>
            <person name="Silverstein K.A.T."/>
            <person name="Koren S."/>
            <person name="Bechman K.B."/>
            <person name="Herman A."/>
            <person name="Abrahante J.E."/>
            <person name="Garbe J."/>
        </authorList>
    </citation>
    <scope>NUCLEOTIDE SEQUENCE</scope>
    <source>
        <strain evidence="1">Duluth1</strain>
        <tissue evidence="1">Whole animal</tissue>
    </source>
</reference>
<dbReference type="GO" id="GO:0005615">
    <property type="term" value="C:extracellular space"/>
    <property type="evidence" value="ECO:0007669"/>
    <property type="project" value="TreeGrafter"/>
</dbReference>
<dbReference type="PANTHER" id="PTHR24024">
    <property type="entry name" value="PULMONARY SURFACTANT-ASSOCIATED PROTEIN A"/>
    <property type="match status" value="1"/>
</dbReference>
<dbReference type="InterPro" id="IPR051077">
    <property type="entry name" value="Ca-dependent_lectin"/>
</dbReference>
<evidence type="ECO:0000313" key="2">
    <source>
        <dbReference type="Proteomes" id="UP000828390"/>
    </source>
</evidence>
<reference evidence="1" key="1">
    <citation type="journal article" date="2019" name="bioRxiv">
        <title>The Genome of the Zebra Mussel, Dreissena polymorpha: A Resource for Invasive Species Research.</title>
        <authorList>
            <person name="McCartney M.A."/>
            <person name="Auch B."/>
            <person name="Kono T."/>
            <person name="Mallez S."/>
            <person name="Zhang Y."/>
            <person name="Obille A."/>
            <person name="Becker A."/>
            <person name="Abrahante J.E."/>
            <person name="Garbe J."/>
            <person name="Badalamenti J.P."/>
            <person name="Herman A."/>
            <person name="Mangelson H."/>
            <person name="Liachko I."/>
            <person name="Sullivan S."/>
            <person name="Sone E.D."/>
            <person name="Koren S."/>
            <person name="Silverstein K.A.T."/>
            <person name="Beckman K.B."/>
            <person name="Gohl D.M."/>
        </authorList>
    </citation>
    <scope>NUCLEOTIDE SEQUENCE</scope>
    <source>
        <strain evidence="1">Duluth1</strain>
        <tissue evidence="1">Whole animal</tissue>
    </source>
</reference>
<dbReference type="PANTHER" id="PTHR24024:SF18">
    <property type="entry name" value="SHORT-CHAIN COLLAGEN C4-LIKE"/>
    <property type="match status" value="1"/>
</dbReference>
<organism evidence="1 2">
    <name type="scientific">Dreissena polymorpha</name>
    <name type="common">Zebra mussel</name>
    <name type="synonym">Mytilus polymorpha</name>
    <dbReference type="NCBI Taxonomy" id="45954"/>
    <lineage>
        <taxon>Eukaryota</taxon>
        <taxon>Metazoa</taxon>
        <taxon>Spiralia</taxon>
        <taxon>Lophotrochozoa</taxon>
        <taxon>Mollusca</taxon>
        <taxon>Bivalvia</taxon>
        <taxon>Autobranchia</taxon>
        <taxon>Heteroconchia</taxon>
        <taxon>Euheterodonta</taxon>
        <taxon>Imparidentia</taxon>
        <taxon>Neoheterodontei</taxon>
        <taxon>Myida</taxon>
        <taxon>Dreissenoidea</taxon>
        <taxon>Dreissenidae</taxon>
        <taxon>Dreissena</taxon>
    </lineage>
</organism>
<accession>A0A9D4BUP2</accession>
<dbReference type="Proteomes" id="UP000828390">
    <property type="component" value="Unassembled WGS sequence"/>
</dbReference>
<evidence type="ECO:0000313" key="1">
    <source>
        <dbReference type="EMBL" id="KAH3706653.1"/>
    </source>
</evidence>
<keyword evidence="2" id="KW-1185">Reference proteome</keyword>
<sequence length="233" mass="25793">MMRFLCLVACMKRLDEFEKELRSRTQNIKDMLDDFGKLQTKVMGALDNITSSGSTYVRWGRSTCPTVDGVSRIYEGFAAGTGHLVSGGGANYICLPKVPELATSVMTAQYTSTIHGAEYQTHSSTLHSSIFDQEVPCAVCRTTVSTTVMIPGRLACFDGWKMQYRGFLMAERDIHPNNKQFVCVDENPEIAEGSSNANEDGGLFHFQFPKCGSLKCPPYTERFAMSCVVCSKE</sequence>
<dbReference type="OrthoDB" id="6086925at2759"/>
<protein>
    <submittedName>
        <fullName evidence="1">Uncharacterized protein</fullName>
    </submittedName>
</protein>